<keyword evidence="4" id="KW-0378">Hydrolase</keyword>
<evidence type="ECO:0000256" key="5">
    <source>
        <dbReference type="ARBA" id="ARBA00022833"/>
    </source>
</evidence>
<dbReference type="InterPro" id="IPR001365">
    <property type="entry name" value="A_deaminase_dom"/>
</dbReference>
<keyword evidence="3" id="KW-0479">Metal-binding</keyword>
<gene>
    <name evidence="7" type="ORF">H5P27_16630</name>
</gene>
<sequence length="331" mass="37480">MALEGDELEAFIRRIPKTETHLHIEGALPYDLLHGMDSGRFPANPHFRSPSYRYPGFVEFENILLDHAVVWFNSAERYHEACKVMFDRMVSLNIKYVETSFHLHMIEFIGVDGRDILSAIKSAVPKELEVKVIGGMVRNGYSEKMQPILDNLHSWEELDGIDLHGQEWLELENWTPPIWEKCREAGKIVKCHAGEFGGPNKVYEAIDTLGSRRIQHGVRSVEDKELVKRLAGEGAVLDVCPLSNEKLQVFPSLEDHSLRELVDAGVTCTISTDDPLCFSNDILDEYRALAARLGFTKAELAQFAKNGFEHSRLDGEAKRKFISEIDSLLVS</sequence>
<dbReference type="SUPFAM" id="SSF51556">
    <property type="entry name" value="Metallo-dependent hydrolases"/>
    <property type="match status" value="1"/>
</dbReference>
<evidence type="ECO:0000256" key="3">
    <source>
        <dbReference type="ARBA" id="ARBA00022723"/>
    </source>
</evidence>
<dbReference type="InterPro" id="IPR032466">
    <property type="entry name" value="Metal_Hydrolase"/>
</dbReference>
<evidence type="ECO:0000256" key="2">
    <source>
        <dbReference type="ARBA" id="ARBA00006676"/>
    </source>
</evidence>
<evidence type="ECO:0000256" key="4">
    <source>
        <dbReference type="ARBA" id="ARBA00022801"/>
    </source>
</evidence>
<comment type="cofactor">
    <cofactor evidence="1">
        <name>Zn(2+)</name>
        <dbReference type="ChEBI" id="CHEBI:29105"/>
    </cofactor>
</comment>
<dbReference type="InterPro" id="IPR006330">
    <property type="entry name" value="Ado/ade_deaminase"/>
</dbReference>
<accession>A0A7X1BB16</accession>
<feature type="domain" description="Adenosine deaminase" evidence="6">
    <location>
        <begin position="16"/>
        <end position="327"/>
    </location>
</feature>
<dbReference type="PANTHER" id="PTHR43114">
    <property type="entry name" value="ADENINE DEAMINASE"/>
    <property type="match status" value="1"/>
</dbReference>
<dbReference type="EMBL" id="JACHVC010000013">
    <property type="protein sequence ID" value="MBC2607680.1"/>
    <property type="molecule type" value="Genomic_DNA"/>
</dbReference>
<dbReference type="Gene3D" id="3.20.20.140">
    <property type="entry name" value="Metal-dependent hydrolases"/>
    <property type="match status" value="1"/>
</dbReference>
<evidence type="ECO:0000313" key="8">
    <source>
        <dbReference type="Proteomes" id="UP000526501"/>
    </source>
</evidence>
<comment type="similarity">
    <text evidence="2">Belongs to the metallo-dependent hydrolases superfamily. Adenosine and AMP deaminases family.</text>
</comment>
<protein>
    <submittedName>
        <fullName evidence="7">Adenosine deaminase</fullName>
    </submittedName>
</protein>
<dbReference type="RefSeq" id="WP_185661551.1">
    <property type="nucleotide sequence ID" value="NZ_CAWPOO010000013.1"/>
</dbReference>
<organism evidence="7 8">
    <name type="scientific">Pelagicoccus albus</name>
    <dbReference type="NCBI Taxonomy" id="415222"/>
    <lineage>
        <taxon>Bacteria</taxon>
        <taxon>Pseudomonadati</taxon>
        <taxon>Verrucomicrobiota</taxon>
        <taxon>Opitutia</taxon>
        <taxon>Puniceicoccales</taxon>
        <taxon>Pelagicoccaceae</taxon>
        <taxon>Pelagicoccus</taxon>
    </lineage>
</organism>
<evidence type="ECO:0000256" key="1">
    <source>
        <dbReference type="ARBA" id="ARBA00001947"/>
    </source>
</evidence>
<name>A0A7X1BB16_9BACT</name>
<keyword evidence="8" id="KW-1185">Reference proteome</keyword>
<reference evidence="7 8" key="1">
    <citation type="submission" date="2020-07" db="EMBL/GenBank/DDBJ databases">
        <authorList>
            <person name="Feng X."/>
        </authorList>
    </citation>
    <scope>NUCLEOTIDE SEQUENCE [LARGE SCALE GENOMIC DNA]</scope>
    <source>
        <strain evidence="7 8">JCM23202</strain>
    </source>
</reference>
<comment type="caution">
    <text evidence="7">The sequence shown here is derived from an EMBL/GenBank/DDBJ whole genome shotgun (WGS) entry which is preliminary data.</text>
</comment>
<evidence type="ECO:0000313" key="7">
    <source>
        <dbReference type="EMBL" id="MBC2607680.1"/>
    </source>
</evidence>
<dbReference type="GO" id="GO:0000034">
    <property type="term" value="F:adenine deaminase activity"/>
    <property type="evidence" value="ECO:0007669"/>
    <property type="project" value="TreeGrafter"/>
</dbReference>
<dbReference type="GO" id="GO:0046872">
    <property type="term" value="F:metal ion binding"/>
    <property type="evidence" value="ECO:0007669"/>
    <property type="project" value="UniProtKB-KW"/>
</dbReference>
<dbReference type="PANTHER" id="PTHR43114:SF6">
    <property type="entry name" value="ADENINE DEAMINASE"/>
    <property type="match status" value="1"/>
</dbReference>
<dbReference type="Pfam" id="PF00962">
    <property type="entry name" value="A_deaminase"/>
    <property type="match status" value="1"/>
</dbReference>
<evidence type="ECO:0000259" key="6">
    <source>
        <dbReference type="Pfam" id="PF00962"/>
    </source>
</evidence>
<dbReference type="GO" id="GO:0005829">
    <property type="term" value="C:cytosol"/>
    <property type="evidence" value="ECO:0007669"/>
    <property type="project" value="TreeGrafter"/>
</dbReference>
<dbReference type="GO" id="GO:0006146">
    <property type="term" value="P:adenine catabolic process"/>
    <property type="evidence" value="ECO:0007669"/>
    <property type="project" value="TreeGrafter"/>
</dbReference>
<keyword evidence="5" id="KW-0862">Zinc</keyword>
<proteinExistence type="inferred from homology"/>
<dbReference type="Proteomes" id="UP000526501">
    <property type="component" value="Unassembled WGS sequence"/>
</dbReference>
<dbReference type="GO" id="GO:0043103">
    <property type="term" value="P:hypoxanthine salvage"/>
    <property type="evidence" value="ECO:0007669"/>
    <property type="project" value="TreeGrafter"/>
</dbReference>
<dbReference type="AlphaFoldDB" id="A0A7X1BB16"/>